<dbReference type="Proteomes" id="UP000032279">
    <property type="component" value="Unassembled WGS sequence"/>
</dbReference>
<dbReference type="PATRIC" id="fig|1335616.4.peg.1163"/>
<dbReference type="GO" id="GO:0045892">
    <property type="term" value="P:negative regulation of DNA-templated transcription"/>
    <property type="evidence" value="ECO:0007669"/>
    <property type="project" value="TreeGrafter"/>
</dbReference>
<dbReference type="PANTHER" id="PTHR30136">
    <property type="entry name" value="HELIX-TURN-HELIX TRANSCRIPTIONAL REGULATOR, ICLR FAMILY"/>
    <property type="match status" value="1"/>
</dbReference>
<evidence type="ECO:0000259" key="4">
    <source>
        <dbReference type="PROSITE" id="PS51077"/>
    </source>
</evidence>
<dbReference type="AlphaFoldDB" id="A0A0D1A6C5"/>
<dbReference type="InterPro" id="IPR005471">
    <property type="entry name" value="Tscrpt_reg_IclR_N"/>
</dbReference>
<dbReference type="InterPro" id="IPR050707">
    <property type="entry name" value="HTH_MetabolicPath_Reg"/>
</dbReference>
<dbReference type="EMBL" id="AWTT01000026">
    <property type="protein sequence ID" value="KIS03227.1"/>
    <property type="molecule type" value="Genomic_DNA"/>
</dbReference>
<dbReference type="SMART" id="SM00346">
    <property type="entry name" value="HTH_ICLR"/>
    <property type="match status" value="1"/>
</dbReference>
<reference evidence="6 7" key="1">
    <citation type="submission" date="2013-08" db="EMBL/GenBank/DDBJ databases">
        <title>Lactobacillus wasatchii sp. WDC04, a late gas producing bacteria isolated from aged chedder cheese.</title>
        <authorList>
            <person name="Oberg C.J."/>
            <person name="Culumber M."/>
            <person name="McMahon D.J."/>
            <person name="Broadbent J.R."/>
            <person name="Oberg T.S."/>
            <person name="Ortaki F."/>
        </authorList>
    </citation>
    <scope>NUCLEOTIDE SEQUENCE [LARGE SCALE GENOMIC DNA]</scope>
    <source>
        <strain evidence="6 7">WDC04</strain>
    </source>
</reference>
<organism evidence="6 7">
    <name type="scientific">Paucilactobacillus wasatchensis</name>
    <dbReference type="NCBI Taxonomy" id="1335616"/>
    <lineage>
        <taxon>Bacteria</taxon>
        <taxon>Bacillati</taxon>
        <taxon>Bacillota</taxon>
        <taxon>Bacilli</taxon>
        <taxon>Lactobacillales</taxon>
        <taxon>Lactobacillaceae</taxon>
        <taxon>Paucilactobacillus</taxon>
    </lineage>
</organism>
<evidence type="ECO:0000256" key="3">
    <source>
        <dbReference type="ARBA" id="ARBA00023163"/>
    </source>
</evidence>
<dbReference type="SUPFAM" id="SSF46785">
    <property type="entry name" value="Winged helix' DNA-binding domain"/>
    <property type="match status" value="1"/>
</dbReference>
<evidence type="ECO:0000256" key="1">
    <source>
        <dbReference type="ARBA" id="ARBA00023015"/>
    </source>
</evidence>
<dbReference type="SUPFAM" id="SSF55781">
    <property type="entry name" value="GAF domain-like"/>
    <property type="match status" value="1"/>
</dbReference>
<dbReference type="PROSITE" id="PS51077">
    <property type="entry name" value="HTH_ICLR"/>
    <property type="match status" value="1"/>
</dbReference>
<keyword evidence="7" id="KW-1185">Reference proteome</keyword>
<dbReference type="Gene3D" id="3.30.450.40">
    <property type="match status" value="1"/>
</dbReference>
<accession>A0A0D1A6C5</accession>
<gene>
    <name evidence="6" type="ORF">WDC_1155</name>
</gene>
<dbReference type="InterPro" id="IPR036390">
    <property type="entry name" value="WH_DNA-bd_sf"/>
</dbReference>
<keyword evidence="2" id="KW-0238">DNA-binding</keyword>
<dbReference type="InterPro" id="IPR029016">
    <property type="entry name" value="GAF-like_dom_sf"/>
</dbReference>
<keyword evidence="1" id="KW-0805">Transcription regulation</keyword>
<sequence length="254" mass="28925">MTAATTENMYGGVLIKGKQIMDFILDAQTAPTLKDISEHVAMTKSTVLKILKTLEYCDFVRRNDKTKQYYLGTVFLGYAQKVDATFDIRQVALPLLRELRDQTRETINLGIIEDDTITLLEKMESPQSVYLVSRIGGGMNMYSSAMGKAILSLYEPTKLQQYFAEVKMTKLTQNTITKEKKLRDNLNGIRKRGYSIDDEENQPDVYCLGFSIVKEERIYGAFSISIPKYRVKQDKIGEIVAQAKTMQQRIVAEI</sequence>
<dbReference type="InterPro" id="IPR036388">
    <property type="entry name" value="WH-like_DNA-bd_sf"/>
</dbReference>
<feature type="domain" description="HTH iclR-type" evidence="4">
    <location>
        <begin position="11"/>
        <end position="73"/>
    </location>
</feature>
<dbReference type="PROSITE" id="PS51078">
    <property type="entry name" value="ICLR_ED"/>
    <property type="match status" value="1"/>
</dbReference>
<dbReference type="RefSeq" id="WP_044010905.1">
    <property type="nucleotide sequence ID" value="NZ_AWTT01000026.1"/>
</dbReference>
<dbReference type="InterPro" id="IPR014757">
    <property type="entry name" value="Tscrpt_reg_IclR_C"/>
</dbReference>
<dbReference type="Gene3D" id="1.10.10.10">
    <property type="entry name" value="Winged helix-like DNA-binding domain superfamily/Winged helix DNA-binding domain"/>
    <property type="match status" value="1"/>
</dbReference>
<dbReference type="Pfam" id="PF01614">
    <property type="entry name" value="IclR_C"/>
    <property type="match status" value="1"/>
</dbReference>
<dbReference type="OrthoDB" id="9791752at2"/>
<evidence type="ECO:0000259" key="5">
    <source>
        <dbReference type="PROSITE" id="PS51078"/>
    </source>
</evidence>
<dbReference type="Pfam" id="PF09339">
    <property type="entry name" value="HTH_IclR"/>
    <property type="match status" value="1"/>
</dbReference>
<comment type="caution">
    <text evidence="6">The sequence shown here is derived from an EMBL/GenBank/DDBJ whole genome shotgun (WGS) entry which is preliminary data.</text>
</comment>
<dbReference type="STRING" id="1335616.WDC_1155"/>
<dbReference type="GO" id="GO:0003677">
    <property type="term" value="F:DNA binding"/>
    <property type="evidence" value="ECO:0007669"/>
    <property type="project" value="UniProtKB-KW"/>
</dbReference>
<name>A0A0D1A6C5_9LACO</name>
<protein>
    <submittedName>
        <fullName evidence="6">Transcriptional regulator, IclR family</fullName>
    </submittedName>
</protein>
<proteinExistence type="predicted"/>
<keyword evidence="3" id="KW-0804">Transcription</keyword>
<evidence type="ECO:0000313" key="6">
    <source>
        <dbReference type="EMBL" id="KIS03227.1"/>
    </source>
</evidence>
<dbReference type="GO" id="GO:0003700">
    <property type="term" value="F:DNA-binding transcription factor activity"/>
    <property type="evidence" value="ECO:0007669"/>
    <property type="project" value="TreeGrafter"/>
</dbReference>
<evidence type="ECO:0000313" key="7">
    <source>
        <dbReference type="Proteomes" id="UP000032279"/>
    </source>
</evidence>
<dbReference type="PANTHER" id="PTHR30136:SF35">
    <property type="entry name" value="HTH-TYPE TRANSCRIPTIONAL REGULATOR RV1719"/>
    <property type="match status" value="1"/>
</dbReference>
<evidence type="ECO:0000256" key="2">
    <source>
        <dbReference type="ARBA" id="ARBA00023125"/>
    </source>
</evidence>
<feature type="domain" description="IclR-ED" evidence="5">
    <location>
        <begin position="67"/>
        <end position="254"/>
    </location>
</feature>